<evidence type="ECO:0000313" key="2">
    <source>
        <dbReference type="Proteomes" id="UP000201838"/>
    </source>
</evidence>
<dbReference type="Proteomes" id="UP000201838">
    <property type="component" value="Unassembled WGS sequence"/>
</dbReference>
<proteinExistence type="predicted"/>
<name>A0A238IY41_9RHOB</name>
<protein>
    <submittedName>
        <fullName evidence="1">Uncharacterized protein</fullName>
    </submittedName>
</protein>
<sequence>MTTYDFIVVGDGSAGCAVAVQLATHFNCEDAT</sequence>
<accession>A0A238IY41</accession>
<dbReference type="AlphaFoldDB" id="A0A238IY41"/>
<evidence type="ECO:0000313" key="1">
    <source>
        <dbReference type="EMBL" id="SMX23409.1"/>
    </source>
</evidence>
<dbReference type="EMBL" id="FXXQ01000004">
    <property type="protein sequence ID" value="SMX23409.1"/>
    <property type="molecule type" value="Genomic_DNA"/>
</dbReference>
<organism evidence="1 2">
    <name type="scientific">Boseongicola aestuarii</name>
    <dbReference type="NCBI Taxonomy" id="1470561"/>
    <lineage>
        <taxon>Bacteria</taxon>
        <taxon>Pseudomonadati</taxon>
        <taxon>Pseudomonadota</taxon>
        <taxon>Alphaproteobacteria</taxon>
        <taxon>Rhodobacterales</taxon>
        <taxon>Paracoccaceae</taxon>
        <taxon>Boseongicola</taxon>
    </lineage>
</organism>
<dbReference type="InterPro" id="IPR036188">
    <property type="entry name" value="FAD/NAD-bd_sf"/>
</dbReference>
<gene>
    <name evidence="1" type="ORF">BOA8489_01516</name>
</gene>
<keyword evidence="2" id="KW-1185">Reference proteome</keyword>
<dbReference type="Gene3D" id="3.50.50.60">
    <property type="entry name" value="FAD/NAD(P)-binding domain"/>
    <property type="match status" value="1"/>
</dbReference>
<dbReference type="SUPFAM" id="SSF51905">
    <property type="entry name" value="FAD/NAD(P)-binding domain"/>
    <property type="match status" value="1"/>
</dbReference>
<reference evidence="1 2" key="1">
    <citation type="submission" date="2017-05" db="EMBL/GenBank/DDBJ databases">
        <authorList>
            <person name="Song R."/>
            <person name="Chenine A.L."/>
            <person name="Ruprecht R.M."/>
        </authorList>
    </citation>
    <scope>NUCLEOTIDE SEQUENCE [LARGE SCALE GENOMIC DNA]</scope>
    <source>
        <strain evidence="1 2">CECT 8489</strain>
    </source>
</reference>